<name>A0ABT2JKN2_9PSEU</name>
<comment type="caution">
    <text evidence="2">The sequence shown here is derived from an EMBL/GenBank/DDBJ whole genome shotgun (WGS) entry which is preliminary data.</text>
</comment>
<evidence type="ECO:0000313" key="3">
    <source>
        <dbReference type="Proteomes" id="UP001156441"/>
    </source>
</evidence>
<sequence>MAQIDPIPDTTRFERVAEPHQSTVAAIVCATERGLLTAAQAQVMIDRVRAHLTVRPVTGAAMSSSSGTLLTTAVGLPSDDVWIDGPRETPRTSCPRSRRRSWATTVGGRR</sequence>
<accession>A0ABT2JKN2</accession>
<proteinExistence type="predicted"/>
<protein>
    <submittedName>
        <fullName evidence="2">Uncharacterized protein</fullName>
    </submittedName>
</protein>
<dbReference type="RefSeq" id="WP_260195874.1">
    <property type="nucleotide sequence ID" value="NZ_JAFFZE010000030.1"/>
</dbReference>
<dbReference type="EMBL" id="JAFFZE010000030">
    <property type="protein sequence ID" value="MCT2587950.1"/>
    <property type="molecule type" value="Genomic_DNA"/>
</dbReference>
<evidence type="ECO:0000256" key="1">
    <source>
        <dbReference type="SAM" id="MobiDB-lite"/>
    </source>
</evidence>
<reference evidence="2 3" key="1">
    <citation type="submission" date="2021-02" db="EMBL/GenBank/DDBJ databases">
        <title>Actinophytocola xerophila sp. nov., isolated from soil of cotton cropping field.</title>
        <authorList>
            <person name="Huang R."/>
            <person name="Chen X."/>
            <person name="Ge X."/>
            <person name="Liu W."/>
        </authorList>
    </citation>
    <scope>NUCLEOTIDE SEQUENCE [LARGE SCALE GENOMIC DNA]</scope>
    <source>
        <strain evidence="2 3">S1-96</strain>
    </source>
</reference>
<evidence type="ECO:0000313" key="2">
    <source>
        <dbReference type="EMBL" id="MCT2587950.1"/>
    </source>
</evidence>
<organism evidence="2 3">
    <name type="scientific">Actinophytocola gossypii</name>
    <dbReference type="NCBI Taxonomy" id="2812003"/>
    <lineage>
        <taxon>Bacteria</taxon>
        <taxon>Bacillati</taxon>
        <taxon>Actinomycetota</taxon>
        <taxon>Actinomycetes</taxon>
        <taxon>Pseudonocardiales</taxon>
        <taxon>Pseudonocardiaceae</taxon>
    </lineage>
</organism>
<gene>
    <name evidence="2" type="ORF">JT362_33040</name>
</gene>
<feature type="region of interest" description="Disordered" evidence="1">
    <location>
        <begin position="81"/>
        <end position="110"/>
    </location>
</feature>
<keyword evidence="3" id="KW-1185">Reference proteome</keyword>
<dbReference type="Proteomes" id="UP001156441">
    <property type="component" value="Unassembled WGS sequence"/>
</dbReference>